<dbReference type="AlphaFoldDB" id="A0A246G9F8"/>
<dbReference type="Proteomes" id="UP000198034">
    <property type="component" value="Unassembled WGS sequence"/>
</dbReference>
<evidence type="ECO:0000313" key="6">
    <source>
        <dbReference type="Proteomes" id="UP000198034"/>
    </source>
</evidence>
<keyword evidence="2 5" id="KW-0808">Transferase</keyword>
<evidence type="ECO:0000256" key="3">
    <source>
        <dbReference type="ARBA" id="ARBA00023315"/>
    </source>
</evidence>
<organism evidence="5 6">
    <name type="scientific">Flavobacterium columnare</name>
    <dbReference type="NCBI Taxonomy" id="996"/>
    <lineage>
        <taxon>Bacteria</taxon>
        <taxon>Pseudomonadati</taxon>
        <taxon>Bacteroidota</taxon>
        <taxon>Flavobacteriia</taxon>
        <taxon>Flavobacteriales</taxon>
        <taxon>Flavobacteriaceae</taxon>
        <taxon>Flavobacterium</taxon>
    </lineage>
</organism>
<dbReference type="InterPro" id="IPR002123">
    <property type="entry name" value="Plipid/glycerol_acylTrfase"/>
</dbReference>
<dbReference type="SUPFAM" id="SSF69593">
    <property type="entry name" value="Glycerol-3-phosphate (1)-acyltransferase"/>
    <property type="match status" value="1"/>
</dbReference>
<protein>
    <submittedName>
        <fullName evidence="5">Acyltransferase</fullName>
    </submittedName>
</protein>
<dbReference type="GO" id="GO:0003841">
    <property type="term" value="F:1-acylglycerol-3-phosphate O-acyltransferase activity"/>
    <property type="evidence" value="ECO:0007669"/>
    <property type="project" value="TreeGrafter"/>
</dbReference>
<feature type="domain" description="Phospholipid/glycerol acyltransferase" evidence="4">
    <location>
        <begin position="33"/>
        <end position="145"/>
    </location>
</feature>
<accession>A0A246G9F8</accession>
<keyword evidence="3 5" id="KW-0012">Acyltransferase</keyword>
<dbReference type="PANTHER" id="PTHR10434">
    <property type="entry name" value="1-ACYL-SN-GLYCEROL-3-PHOSPHATE ACYLTRANSFERASE"/>
    <property type="match status" value="1"/>
</dbReference>
<dbReference type="Pfam" id="PF01553">
    <property type="entry name" value="Acyltransferase"/>
    <property type="match status" value="1"/>
</dbReference>
<dbReference type="GO" id="GO:0006654">
    <property type="term" value="P:phosphatidic acid biosynthetic process"/>
    <property type="evidence" value="ECO:0007669"/>
    <property type="project" value="TreeGrafter"/>
</dbReference>
<dbReference type="SMART" id="SM00563">
    <property type="entry name" value="PlsC"/>
    <property type="match status" value="1"/>
</dbReference>
<reference evidence="5 6" key="1">
    <citation type="journal article" date="2017" name="Infect. Genet. Evol.">
        <title>Comparative genome analysis of fish pathogen Flavobacterium columnare reveals extensive sequence diversity within the species.</title>
        <authorList>
            <person name="Kayansamruaj P."/>
            <person name="Dong H.T."/>
            <person name="Hirono I."/>
            <person name="Kondo H."/>
            <person name="Senapin S."/>
            <person name="Rodkhum C."/>
        </authorList>
    </citation>
    <scope>NUCLEOTIDE SEQUENCE [LARGE SCALE GENOMIC DNA]</scope>
    <source>
        <strain evidence="5 6">1214</strain>
    </source>
</reference>
<proteinExistence type="predicted"/>
<comment type="caution">
    <text evidence="5">The sequence shown here is derived from an EMBL/GenBank/DDBJ whole genome shotgun (WGS) entry which is preliminary data.</text>
</comment>
<evidence type="ECO:0000256" key="1">
    <source>
        <dbReference type="ARBA" id="ARBA00005189"/>
    </source>
</evidence>
<dbReference type="EMBL" id="MTCY01000029">
    <property type="protein sequence ID" value="OWP76217.1"/>
    <property type="molecule type" value="Genomic_DNA"/>
</dbReference>
<sequence>MKKRLYSFIFFKLMGWKIVGDYQSCMIDIKKSVMPVVPHTSWHDFYIGLLTRGSLGININFVAKKELFSFPFGYYFKWVGGEPLNRFKNENKVDAIAKIFSQKEEFRLSISPEGTRKKVSEWRTGFYYIALKANVPIVPIGFDWKNKQVIAFPKIVPSGDQQKDFAILESYFNGVIGKVPEYSFTK</sequence>
<name>A0A246G9F8_9FLAO</name>
<evidence type="ECO:0000259" key="4">
    <source>
        <dbReference type="SMART" id="SM00563"/>
    </source>
</evidence>
<dbReference type="PANTHER" id="PTHR10434:SF9">
    <property type="entry name" value="PHOSPHOLIPID_GLYCEROL ACYLTRANSFERASE DOMAIN-CONTAINING PROTEIN"/>
    <property type="match status" value="1"/>
</dbReference>
<evidence type="ECO:0000313" key="5">
    <source>
        <dbReference type="EMBL" id="OWP76217.1"/>
    </source>
</evidence>
<evidence type="ECO:0000256" key="2">
    <source>
        <dbReference type="ARBA" id="ARBA00022679"/>
    </source>
</evidence>
<comment type="pathway">
    <text evidence="1">Lipid metabolism.</text>
</comment>
<gene>
    <name evidence="5" type="ORF">BWK62_10090</name>
</gene>